<feature type="transmembrane region" description="Helical" evidence="2">
    <location>
        <begin position="68"/>
        <end position="86"/>
    </location>
</feature>
<dbReference type="Proteomes" id="UP000567795">
    <property type="component" value="Unassembled WGS sequence"/>
</dbReference>
<gene>
    <name evidence="5" type="ORF">FHU37_002481</name>
</gene>
<evidence type="ECO:0000259" key="4">
    <source>
        <dbReference type="Pfam" id="PF23494"/>
    </source>
</evidence>
<dbReference type="Pfam" id="PF23493">
    <property type="entry name" value="CysS_C"/>
    <property type="match status" value="1"/>
</dbReference>
<sequence>MTHGIPDARPSLVRHGPATHLLLWTAFPLLGAAAGWLLTRVPRWLTSLPVLPPMERIEFLARLPNGPVATAVAVALGLLAGGLLTLMSYDDIVTVEVAPAAVTITRSGRSSTYPRDQVHAVFLDGKHLVLLGQRTEELAREKTDHKPARLAAAFHDHHYPWHDHDPHQHAWRRWVDGTPALDAHAHALLRARHTALRNGDTTDAAALRTDLAAHGIAVRDEKSRQHWRPTPQPPDHPAHN</sequence>
<feature type="transmembrane region" description="Helical" evidence="2">
    <location>
        <begin position="21"/>
        <end position="39"/>
    </location>
</feature>
<evidence type="ECO:0000313" key="5">
    <source>
        <dbReference type="EMBL" id="NYI05538.1"/>
    </source>
</evidence>
<dbReference type="InterPro" id="IPR056411">
    <property type="entry name" value="CysS_C"/>
</dbReference>
<accession>A0A853A4W2</accession>
<reference evidence="5 6" key="1">
    <citation type="submission" date="2020-07" db="EMBL/GenBank/DDBJ databases">
        <title>Sequencing the genomes of 1000 actinobacteria strains.</title>
        <authorList>
            <person name="Klenk H.-P."/>
        </authorList>
    </citation>
    <scope>NUCLEOTIDE SEQUENCE [LARGE SCALE GENOMIC DNA]</scope>
    <source>
        <strain evidence="5 6">DSM 42178</strain>
    </source>
</reference>
<keyword evidence="6" id="KW-1185">Reference proteome</keyword>
<protein>
    <submittedName>
        <fullName evidence="5">Uncharacterized protein</fullName>
    </submittedName>
</protein>
<evidence type="ECO:0000256" key="2">
    <source>
        <dbReference type="SAM" id="Phobius"/>
    </source>
</evidence>
<dbReference type="RefSeq" id="WP_179814261.1">
    <property type="nucleotide sequence ID" value="NZ_JACBZD010000001.1"/>
</dbReference>
<evidence type="ECO:0000313" key="6">
    <source>
        <dbReference type="Proteomes" id="UP000567795"/>
    </source>
</evidence>
<evidence type="ECO:0000259" key="3">
    <source>
        <dbReference type="Pfam" id="PF23493"/>
    </source>
</evidence>
<proteinExistence type="predicted"/>
<dbReference type="InterPro" id="IPR057798">
    <property type="entry name" value="PH_YqeB"/>
</dbReference>
<keyword evidence="2" id="KW-0472">Membrane</keyword>
<dbReference type="AlphaFoldDB" id="A0A853A4W2"/>
<keyword evidence="2" id="KW-1133">Transmembrane helix</keyword>
<comment type="caution">
    <text evidence="5">The sequence shown here is derived from an EMBL/GenBank/DDBJ whole genome shotgun (WGS) entry which is preliminary data.</text>
</comment>
<feature type="region of interest" description="Disordered" evidence="1">
    <location>
        <begin position="216"/>
        <end position="240"/>
    </location>
</feature>
<name>A0A853A4W2_9ACTN</name>
<feature type="domain" description="Cysteinyl-tRNA ligase anticodon binding" evidence="3">
    <location>
        <begin position="178"/>
        <end position="228"/>
    </location>
</feature>
<dbReference type="EMBL" id="JACBZD010000001">
    <property type="protein sequence ID" value="NYI05538.1"/>
    <property type="molecule type" value="Genomic_DNA"/>
</dbReference>
<organism evidence="5 6">
    <name type="scientific">Allostreptomyces psammosilenae</name>
    <dbReference type="NCBI Taxonomy" id="1892865"/>
    <lineage>
        <taxon>Bacteria</taxon>
        <taxon>Bacillati</taxon>
        <taxon>Actinomycetota</taxon>
        <taxon>Actinomycetes</taxon>
        <taxon>Kitasatosporales</taxon>
        <taxon>Streptomycetaceae</taxon>
        <taxon>Allostreptomyces</taxon>
    </lineage>
</organism>
<evidence type="ECO:0000256" key="1">
    <source>
        <dbReference type="SAM" id="MobiDB-lite"/>
    </source>
</evidence>
<keyword evidence="2" id="KW-0812">Transmembrane</keyword>
<feature type="compositionally biased region" description="Pro residues" evidence="1">
    <location>
        <begin position="230"/>
        <end position="240"/>
    </location>
</feature>
<feature type="domain" description="YqeB PH" evidence="4">
    <location>
        <begin position="13"/>
        <end position="162"/>
    </location>
</feature>
<dbReference type="Pfam" id="PF23494">
    <property type="entry name" value="bPH_10"/>
    <property type="match status" value="1"/>
</dbReference>